<protein>
    <submittedName>
        <fullName evidence="1">Uncharacterized protein</fullName>
    </submittedName>
</protein>
<keyword evidence="2" id="KW-1185">Reference proteome</keyword>
<evidence type="ECO:0000313" key="1">
    <source>
        <dbReference type="EMBL" id="MPC49126.1"/>
    </source>
</evidence>
<gene>
    <name evidence="1" type="ORF">E2C01_042920</name>
</gene>
<accession>A0A5B7FUA4</accession>
<dbReference type="AlphaFoldDB" id="A0A5B7FUA4"/>
<comment type="caution">
    <text evidence="1">The sequence shown here is derived from an EMBL/GenBank/DDBJ whole genome shotgun (WGS) entry which is preliminary data.</text>
</comment>
<reference evidence="1 2" key="1">
    <citation type="submission" date="2019-05" db="EMBL/GenBank/DDBJ databases">
        <title>Another draft genome of Portunus trituberculatus and its Hox gene families provides insights of decapod evolution.</title>
        <authorList>
            <person name="Jeong J.-H."/>
            <person name="Song I."/>
            <person name="Kim S."/>
            <person name="Choi T."/>
            <person name="Kim D."/>
            <person name="Ryu S."/>
            <person name="Kim W."/>
        </authorList>
    </citation>
    <scope>NUCLEOTIDE SEQUENCE [LARGE SCALE GENOMIC DNA]</scope>
    <source>
        <tissue evidence="1">Muscle</tissue>
    </source>
</reference>
<organism evidence="1 2">
    <name type="scientific">Portunus trituberculatus</name>
    <name type="common">Swimming crab</name>
    <name type="synonym">Neptunus trituberculatus</name>
    <dbReference type="NCBI Taxonomy" id="210409"/>
    <lineage>
        <taxon>Eukaryota</taxon>
        <taxon>Metazoa</taxon>
        <taxon>Ecdysozoa</taxon>
        <taxon>Arthropoda</taxon>
        <taxon>Crustacea</taxon>
        <taxon>Multicrustacea</taxon>
        <taxon>Malacostraca</taxon>
        <taxon>Eumalacostraca</taxon>
        <taxon>Eucarida</taxon>
        <taxon>Decapoda</taxon>
        <taxon>Pleocyemata</taxon>
        <taxon>Brachyura</taxon>
        <taxon>Eubrachyura</taxon>
        <taxon>Portunoidea</taxon>
        <taxon>Portunidae</taxon>
        <taxon>Portuninae</taxon>
        <taxon>Portunus</taxon>
    </lineage>
</organism>
<name>A0A5B7FUA4_PORTR</name>
<dbReference type="EMBL" id="VSRR010008684">
    <property type="protein sequence ID" value="MPC49126.1"/>
    <property type="molecule type" value="Genomic_DNA"/>
</dbReference>
<dbReference type="Proteomes" id="UP000324222">
    <property type="component" value="Unassembled WGS sequence"/>
</dbReference>
<sequence length="156" mass="17567">MFTPTPAEESPSGRTPYISPDRTAFSVSTILEQLVQHITLIPDRLGDTPNILDFFLTCNPSGYAVTFSSPLGSSDRNSISVSCPICPISPQDSPRRRYLRRFAFTSWGDLRSARMLLHGITFWICRNVNREETMSANHTRCLGIRSATLRPNYILK</sequence>
<evidence type="ECO:0000313" key="2">
    <source>
        <dbReference type="Proteomes" id="UP000324222"/>
    </source>
</evidence>
<proteinExistence type="predicted"/>